<organism evidence="2 3">
    <name type="scientific">Providencia huaxiensis</name>
    <dbReference type="NCBI Taxonomy" id="2027290"/>
    <lineage>
        <taxon>Bacteria</taxon>
        <taxon>Pseudomonadati</taxon>
        <taxon>Pseudomonadota</taxon>
        <taxon>Gammaproteobacteria</taxon>
        <taxon>Enterobacterales</taxon>
        <taxon>Morganellaceae</taxon>
        <taxon>Providencia</taxon>
    </lineage>
</organism>
<dbReference type="GeneID" id="89490842"/>
<dbReference type="Proteomes" id="UP001252207">
    <property type="component" value="Unassembled WGS sequence"/>
</dbReference>
<reference evidence="2 3" key="1">
    <citation type="submission" date="2022-06" db="EMBL/GenBank/DDBJ databases">
        <title>Chromosome and plasmid sequencings of Enterobacteriales species co-exiting double carbapenemases.</title>
        <authorList>
            <person name="Fu Y."/>
        </authorList>
    </citation>
    <scope>NUCLEOTIDE SEQUENCE [LARGE SCALE GENOMIC DNA]</scope>
    <source>
        <strain evidence="2 3">21030615019</strain>
    </source>
</reference>
<dbReference type="InterPro" id="IPR040775">
    <property type="entry name" value="Tail_spike_N"/>
</dbReference>
<dbReference type="EMBL" id="JANAVW010000001">
    <property type="protein sequence ID" value="MDT0134418.1"/>
    <property type="molecule type" value="Genomic_DNA"/>
</dbReference>
<comment type="caution">
    <text evidence="2">The sequence shown here is derived from an EMBL/GenBank/DDBJ whole genome shotgun (WGS) entry which is preliminary data.</text>
</comment>
<accession>A0ABU2IZC9</accession>
<keyword evidence="3" id="KW-1185">Reference proteome</keyword>
<name>A0ABU2IZC9_9GAMM</name>
<sequence length="601" mass="64907">MREVKPTQKPVPSSDIKDLFFNSGLLDIWATSLEHKYIDRFGNCHLTAAGMEWIFNELVTKFKIESEQALLAAGYAPAGTFQEGAEVVSRNGTVLWKLPDGDGDHYRWDGDLPKQVPAGSTPQSTGGIGKGAWVSVGDASFRSDVKSGNGSLIGLGDGMYLDSFFRSYKNIITFEMFGVDTDSVEDYTDKIEACIQYAMQNQRVIFCTGKVFKTSRTITLDAGGNDGRNSRLVMAGEFTIKPEGNFTGVILKRYLNIDSIKVLADNLHDAFAIHSDDMYRSNIGSMTIDTEDGSISTGSGWKGNNIFLNNFGLVYIARVDVPIDIRKEFNANTVANIEIHSCASSAFLGNMKGSTINVLTIEDAKNGGVITGGNIGSVINALYVELNKGTDFKVDHSFGFDGGITSGLLINQVMNFNNSNNTKTLPVIDIVDGGARFGDVTFGGTNVSGYVGVRVSSTGKGSLKSISGSGFIENNSSKFILESLQPYVKQVYPYPEFGRSNPTPLRSPNQTILTHTVNTSAKYVECRAFGDATGGSAANTSMLIAEVDVNGNSGVTILKESPDTSIGVTLSYNKVTREITLKCKSTATTAQTFYLFINEVM</sequence>
<evidence type="ECO:0000313" key="2">
    <source>
        <dbReference type="EMBL" id="MDT0134418.1"/>
    </source>
</evidence>
<dbReference type="Gene3D" id="2.10.10.80">
    <property type="match status" value="1"/>
</dbReference>
<proteinExistence type="predicted"/>
<dbReference type="Pfam" id="PF18668">
    <property type="entry name" value="Tail_spike_N"/>
    <property type="match status" value="1"/>
</dbReference>
<evidence type="ECO:0000259" key="1">
    <source>
        <dbReference type="Pfam" id="PF18668"/>
    </source>
</evidence>
<feature type="domain" description="Tail spike TSP1/Gp66 N-terminal" evidence="1">
    <location>
        <begin position="79"/>
        <end position="138"/>
    </location>
</feature>
<dbReference type="RefSeq" id="WP_272671579.1">
    <property type="nucleotide sequence ID" value="NZ_CP145912.1"/>
</dbReference>
<gene>
    <name evidence="2" type="ORF">NLX89_13835</name>
</gene>
<evidence type="ECO:0000313" key="3">
    <source>
        <dbReference type="Proteomes" id="UP001252207"/>
    </source>
</evidence>
<protein>
    <recommendedName>
        <fullName evidence="1">Tail spike TSP1/Gp66 N-terminal domain-containing protein</fullName>
    </recommendedName>
</protein>